<dbReference type="AlphaFoldDB" id="A0A2N5VRW5"/>
<dbReference type="Pfam" id="PF00753">
    <property type="entry name" value="Lactamase_B"/>
    <property type="match status" value="1"/>
</dbReference>
<dbReference type="InterPro" id="IPR001279">
    <property type="entry name" value="Metallo-B-lactamas"/>
</dbReference>
<sequence>MELPHIPPVSALGTGITRILGQNPGPYTLQGTNTYLIAGETSSLLIDTGDGNGSYGNILEPVLRSSPPISDIILTHRHRDHVGGLPSVLKLISELDPSHSSSSTTTEPSLRTPHVWKFHSDHAHLDQDIHQIVVQHFNKHAHSELGPRPHNATSDSGQPSSSKLNWLHEHQEFQLSRNTKLQIIHTPGHTEDSISCLLLEEEDPSAQDMSKAETKNHEAEAITSKDPAGAVLAIFAGDTVLGGSSTTFEDLALYLQSLHKLLDILSTRKDTLKLSACVLPGHGEVVREPATTIRQYIDHRMDRERQILRCLQHPPVVAGGGAGNDGLSADKLRLVLHIFALDPHFAVSPQHASSRGELIHIGLLLLFTFLHTCTYPQVARVDISRRVVAHGVSGCAARNHATFA</sequence>
<evidence type="ECO:0000259" key="2">
    <source>
        <dbReference type="SMART" id="SM00849"/>
    </source>
</evidence>
<dbReference type="OrthoDB" id="17458at2759"/>
<dbReference type="InterPro" id="IPR036866">
    <property type="entry name" value="RibonucZ/Hydroxyglut_hydro"/>
</dbReference>
<evidence type="ECO:0000313" key="3">
    <source>
        <dbReference type="EMBL" id="PLW52743.1"/>
    </source>
</evidence>
<evidence type="ECO:0000313" key="4">
    <source>
        <dbReference type="Proteomes" id="UP000235388"/>
    </source>
</evidence>
<keyword evidence="4" id="KW-1185">Reference proteome</keyword>
<comment type="caution">
    <text evidence="3">The sequence shown here is derived from an EMBL/GenBank/DDBJ whole genome shotgun (WGS) entry which is preliminary data.</text>
</comment>
<gene>
    <name evidence="3" type="ORF">PCANC_07256</name>
</gene>
<dbReference type="Gene3D" id="3.60.15.10">
    <property type="entry name" value="Ribonuclease Z/Hydroxyacylglutathione hydrolase-like"/>
    <property type="match status" value="2"/>
</dbReference>
<dbReference type="EMBL" id="PGCJ01000074">
    <property type="protein sequence ID" value="PLW52743.1"/>
    <property type="molecule type" value="Genomic_DNA"/>
</dbReference>
<dbReference type="GO" id="GO:0044550">
    <property type="term" value="P:secondary metabolite biosynthetic process"/>
    <property type="evidence" value="ECO:0007669"/>
    <property type="project" value="TreeGrafter"/>
</dbReference>
<dbReference type="STRING" id="200324.A0A2N5VRW5"/>
<feature type="domain" description="Metallo-beta-lactamase" evidence="2">
    <location>
        <begin position="31"/>
        <end position="282"/>
    </location>
</feature>
<reference evidence="3 4" key="1">
    <citation type="submission" date="2017-11" db="EMBL/GenBank/DDBJ databases">
        <title>De novo assembly and phasing of dikaryotic genomes from two isolates of Puccinia coronata f. sp. avenae, the causal agent of oat crown rust.</title>
        <authorList>
            <person name="Miller M.E."/>
            <person name="Zhang Y."/>
            <person name="Omidvar V."/>
            <person name="Sperschneider J."/>
            <person name="Schwessinger B."/>
            <person name="Raley C."/>
            <person name="Palmer J.M."/>
            <person name="Garnica D."/>
            <person name="Upadhyaya N."/>
            <person name="Rathjen J."/>
            <person name="Taylor J.M."/>
            <person name="Park R.F."/>
            <person name="Dodds P.N."/>
            <person name="Hirsch C.D."/>
            <person name="Kianian S.F."/>
            <person name="Figueroa M."/>
        </authorList>
    </citation>
    <scope>NUCLEOTIDE SEQUENCE [LARGE SCALE GENOMIC DNA]</scope>
    <source>
        <strain evidence="3">12NC29</strain>
    </source>
</reference>
<name>A0A2N5VRW5_9BASI</name>
<evidence type="ECO:0000256" key="1">
    <source>
        <dbReference type="SAM" id="MobiDB-lite"/>
    </source>
</evidence>
<dbReference type="SMART" id="SM00849">
    <property type="entry name" value="Lactamase_B"/>
    <property type="match status" value="1"/>
</dbReference>
<dbReference type="PANTHER" id="PTHR23131:SF0">
    <property type="entry name" value="ENDORIBONUCLEASE LACTB2"/>
    <property type="match status" value="1"/>
</dbReference>
<dbReference type="Proteomes" id="UP000235388">
    <property type="component" value="Unassembled WGS sequence"/>
</dbReference>
<dbReference type="PANTHER" id="PTHR23131">
    <property type="entry name" value="ENDORIBONUCLEASE LACTB2"/>
    <property type="match status" value="1"/>
</dbReference>
<protein>
    <recommendedName>
        <fullName evidence="2">Metallo-beta-lactamase domain-containing protein</fullName>
    </recommendedName>
</protein>
<accession>A0A2N5VRW5</accession>
<organism evidence="3 4">
    <name type="scientific">Puccinia coronata f. sp. avenae</name>
    <dbReference type="NCBI Taxonomy" id="200324"/>
    <lineage>
        <taxon>Eukaryota</taxon>
        <taxon>Fungi</taxon>
        <taxon>Dikarya</taxon>
        <taxon>Basidiomycota</taxon>
        <taxon>Pucciniomycotina</taxon>
        <taxon>Pucciniomycetes</taxon>
        <taxon>Pucciniales</taxon>
        <taxon>Pucciniaceae</taxon>
        <taxon>Puccinia</taxon>
    </lineage>
</organism>
<feature type="region of interest" description="Disordered" evidence="1">
    <location>
        <begin position="140"/>
        <end position="163"/>
    </location>
</feature>
<feature type="compositionally biased region" description="Polar residues" evidence="1">
    <location>
        <begin position="151"/>
        <end position="163"/>
    </location>
</feature>
<dbReference type="SUPFAM" id="SSF56281">
    <property type="entry name" value="Metallo-hydrolase/oxidoreductase"/>
    <property type="match status" value="1"/>
</dbReference>
<proteinExistence type="predicted"/>
<dbReference type="InterPro" id="IPR050662">
    <property type="entry name" value="Sec-metab_biosynth-thioest"/>
</dbReference>